<evidence type="ECO:0000313" key="3">
    <source>
        <dbReference type="Proteomes" id="UP000195062"/>
    </source>
</evidence>
<dbReference type="EMBL" id="MDHH01000008">
    <property type="protein sequence ID" value="OUE00478.1"/>
    <property type="molecule type" value="Genomic_DNA"/>
</dbReference>
<comment type="caution">
    <text evidence="2">The sequence shown here is derived from an EMBL/GenBank/DDBJ whole genome shotgun (WGS) entry which is preliminary data.</text>
</comment>
<name>A0A251XFA4_CLAMM</name>
<dbReference type="Proteomes" id="UP000195062">
    <property type="component" value="Unassembled WGS sequence"/>
</dbReference>
<keyword evidence="3" id="KW-1185">Reference proteome</keyword>
<protein>
    <submittedName>
        <fullName evidence="2">Uncharacterized protein</fullName>
    </submittedName>
</protein>
<gene>
    <name evidence="2" type="ORF">CMMCAS07_18930</name>
</gene>
<evidence type="ECO:0000313" key="2">
    <source>
        <dbReference type="EMBL" id="OUE00478.1"/>
    </source>
</evidence>
<accession>A0A251XFA4</accession>
<proteinExistence type="predicted"/>
<feature type="region of interest" description="Disordered" evidence="1">
    <location>
        <begin position="1"/>
        <end position="23"/>
    </location>
</feature>
<reference evidence="2 3" key="1">
    <citation type="submission" date="2016-08" db="EMBL/GenBank/DDBJ databases">
        <title>Genome sequence of Clavibacter michiganensis subsp. michiganensis strain CASJ007.</title>
        <authorList>
            <person name="Thapa S.P."/>
            <person name="Coaker G."/>
        </authorList>
    </citation>
    <scope>NUCLEOTIDE SEQUENCE [LARGE SCALE GENOMIC DNA]</scope>
    <source>
        <strain evidence="2">CASJ007</strain>
    </source>
</reference>
<sequence>MAYDETASHGTSSRSCEKNSAKGTWLSPCLANSTVFCARLSICRLSGMSSKTPMVLLAAMPETAMAGVTMAATSTPAIVLMPTSPRNAPNRVEMVRSVFLMVRI</sequence>
<organism evidence="2 3">
    <name type="scientific">Clavibacter michiganensis subsp. michiganensis</name>
    <dbReference type="NCBI Taxonomy" id="33013"/>
    <lineage>
        <taxon>Bacteria</taxon>
        <taxon>Bacillati</taxon>
        <taxon>Actinomycetota</taxon>
        <taxon>Actinomycetes</taxon>
        <taxon>Micrococcales</taxon>
        <taxon>Microbacteriaceae</taxon>
        <taxon>Clavibacter</taxon>
    </lineage>
</organism>
<dbReference type="AlphaFoldDB" id="A0A251XFA4"/>
<evidence type="ECO:0000256" key="1">
    <source>
        <dbReference type="SAM" id="MobiDB-lite"/>
    </source>
</evidence>